<organism evidence="1 2">
    <name type="scientific">Candidatus Coproplasma excrementigallinarum</name>
    <dbReference type="NCBI Taxonomy" id="2840747"/>
    <lineage>
        <taxon>Bacteria</taxon>
        <taxon>Bacillati</taxon>
        <taxon>Bacillota</taxon>
        <taxon>Clostridia</taxon>
        <taxon>Eubacteriales</taxon>
        <taxon>Candidatus Coproplasma</taxon>
    </lineage>
</organism>
<accession>A0A9D1MIW3</accession>
<protein>
    <submittedName>
        <fullName evidence="1">Uncharacterized protein</fullName>
    </submittedName>
</protein>
<sequence length="93" mass="10436">MASIIDNKKKTMLDSLKNALNQAESVDILTAFFYFSGFNALAEELKDKKIRILVGNTIDPEAIGELCRAVADDTDEPLEHYAKRSFKKLSNLQ</sequence>
<dbReference type="AlphaFoldDB" id="A0A9D1MIW3"/>
<name>A0A9D1MIW3_9FIRM</name>
<feature type="non-terminal residue" evidence="1">
    <location>
        <position position="93"/>
    </location>
</feature>
<dbReference type="Gene3D" id="3.30.870.10">
    <property type="entry name" value="Endonuclease Chain A"/>
    <property type="match status" value="1"/>
</dbReference>
<reference evidence="1" key="1">
    <citation type="submission" date="2020-10" db="EMBL/GenBank/DDBJ databases">
        <authorList>
            <person name="Gilroy R."/>
        </authorList>
    </citation>
    <scope>NUCLEOTIDE SEQUENCE</scope>
    <source>
        <strain evidence="1">CHK195-12923</strain>
    </source>
</reference>
<reference evidence="1" key="2">
    <citation type="journal article" date="2021" name="PeerJ">
        <title>Extensive microbial diversity within the chicken gut microbiome revealed by metagenomics and culture.</title>
        <authorList>
            <person name="Gilroy R."/>
            <person name="Ravi A."/>
            <person name="Getino M."/>
            <person name="Pursley I."/>
            <person name="Horton D.L."/>
            <person name="Alikhan N.F."/>
            <person name="Baker D."/>
            <person name="Gharbi K."/>
            <person name="Hall N."/>
            <person name="Watson M."/>
            <person name="Adriaenssens E.M."/>
            <person name="Foster-Nyarko E."/>
            <person name="Jarju S."/>
            <person name="Secka A."/>
            <person name="Antonio M."/>
            <person name="Oren A."/>
            <person name="Chaudhuri R.R."/>
            <person name="La Ragione R."/>
            <person name="Hildebrand F."/>
            <person name="Pallen M.J."/>
        </authorList>
    </citation>
    <scope>NUCLEOTIDE SEQUENCE</scope>
    <source>
        <strain evidence="1">CHK195-12923</strain>
    </source>
</reference>
<dbReference type="Proteomes" id="UP000824110">
    <property type="component" value="Unassembled WGS sequence"/>
</dbReference>
<evidence type="ECO:0000313" key="2">
    <source>
        <dbReference type="Proteomes" id="UP000824110"/>
    </source>
</evidence>
<dbReference type="EMBL" id="DVNE01000005">
    <property type="protein sequence ID" value="HIU61127.1"/>
    <property type="molecule type" value="Genomic_DNA"/>
</dbReference>
<evidence type="ECO:0000313" key="1">
    <source>
        <dbReference type="EMBL" id="HIU61127.1"/>
    </source>
</evidence>
<comment type="caution">
    <text evidence="1">The sequence shown here is derived from an EMBL/GenBank/DDBJ whole genome shotgun (WGS) entry which is preliminary data.</text>
</comment>
<gene>
    <name evidence="1" type="ORF">IAB69_00560</name>
</gene>
<proteinExistence type="predicted"/>